<feature type="compositionally biased region" description="Low complexity" evidence="11">
    <location>
        <begin position="13"/>
        <end position="27"/>
    </location>
</feature>
<evidence type="ECO:0000256" key="11">
    <source>
        <dbReference type="SAM" id="MobiDB-lite"/>
    </source>
</evidence>
<dbReference type="PROSITE" id="PS51793">
    <property type="entry name" value="MIS18"/>
    <property type="match status" value="1"/>
</dbReference>
<keyword evidence="4" id="KW-0132">Cell division</keyword>
<keyword evidence="5" id="KW-0479">Metal-binding</keyword>
<dbReference type="GO" id="GO:0007059">
    <property type="term" value="P:chromosome segregation"/>
    <property type="evidence" value="ECO:0007669"/>
    <property type="project" value="TreeGrafter"/>
</dbReference>
<gene>
    <name evidence="13" type="ORF">MEQU1_001160</name>
</gene>
<name>A0AAF0EDL8_9BASI</name>
<evidence type="ECO:0000256" key="1">
    <source>
        <dbReference type="ARBA" id="ARBA00004123"/>
    </source>
</evidence>
<dbReference type="Pfam" id="PF03226">
    <property type="entry name" value="Yippee-Mis18"/>
    <property type="match status" value="1"/>
</dbReference>
<feature type="region of interest" description="Disordered" evidence="11">
    <location>
        <begin position="1"/>
        <end position="60"/>
    </location>
</feature>
<reference evidence="13" key="1">
    <citation type="submission" date="2023-03" db="EMBL/GenBank/DDBJ databases">
        <title>Mating type loci evolution in Malassezia.</title>
        <authorList>
            <person name="Coelho M.A."/>
        </authorList>
    </citation>
    <scope>NUCLEOTIDE SEQUENCE</scope>
    <source>
        <strain evidence="13">CBS 12830</strain>
    </source>
</reference>
<dbReference type="Pfam" id="PF02178">
    <property type="entry name" value="AT_hook"/>
    <property type="match status" value="2"/>
</dbReference>
<keyword evidence="8" id="KW-0539">Nucleus</keyword>
<dbReference type="InterPro" id="IPR034752">
    <property type="entry name" value="Mis18"/>
</dbReference>
<comment type="subcellular location">
    <subcellularLocation>
        <location evidence="2">Chromosome</location>
        <location evidence="2">Centromere</location>
    </subcellularLocation>
    <subcellularLocation>
        <location evidence="1">Nucleus</location>
    </subcellularLocation>
</comment>
<dbReference type="PANTHER" id="PTHR16431">
    <property type="entry name" value="NEUROGENIC PROTEIN MASTERMIND"/>
    <property type="match status" value="1"/>
</dbReference>
<keyword evidence="10" id="KW-0137">Centromere</keyword>
<evidence type="ECO:0000256" key="5">
    <source>
        <dbReference type="ARBA" id="ARBA00022723"/>
    </source>
</evidence>
<evidence type="ECO:0000313" key="13">
    <source>
        <dbReference type="EMBL" id="WFD22488.1"/>
    </source>
</evidence>
<dbReference type="PANTHER" id="PTHR16431:SF1">
    <property type="entry name" value="NEUROGENIC PROTEIN MASTERMIND"/>
    <property type="match status" value="1"/>
</dbReference>
<evidence type="ECO:0000256" key="2">
    <source>
        <dbReference type="ARBA" id="ARBA00004584"/>
    </source>
</evidence>
<keyword evidence="3" id="KW-0158">Chromosome</keyword>
<dbReference type="Proteomes" id="UP001214415">
    <property type="component" value="Chromosome 2"/>
</dbReference>
<organism evidence="13 14">
    <name type="scientific">Malassezia equina</name>
    <dbReference type="NCBI Taxonomy" id="1381935"/>
    <lineage>
        <taxon>Eukaryota</taxon>
        <taxon>Fungi</taxon>
        <taxon>Dikarya</taxon>
        <taxon>Basidiomycota</taxon>
        <taxon>Ustilaginomycotina</taxon>
        <taxon>Malasseziomycetes</taxon>
        <taxon>Malasseziales</taxon>
        <taxon>Malasseziaceae</taxon>
        <taxon>Malassezia</taxon>
    </lineage>
</organism>
<evidence type="ECO:0000256" key="7">
    <source>
        <dbReference type="ARBA" id="ARBA00022833"/>
    </source>
</evidence>
<dbReference type="EMBL" id="CP119901">
    <property type="protein sequence ID" value="WFD22488.1"/>
    <property type="molecule type" value="Genomic_DNA"/>
</dbReference>
<accession>A0AAF0EDL8</accession>
<evidence type="ECO:0000256" key="3">
    <source>
        <dbReference type="ARBA" id="ARBA00022454"/>
    </source>
</evidence>
<keyword evidence="14" id="KW-1185">Reference proteome</keyword>
<dbReference type="InterPro" id="IPR017956">
    <property type="entry name" value="AT_hook_DNA-bd_motif"/>
</dbReference>
<dbReference type="GO" id="GO:0005634">
    <property type="term" value="C:nucleus"/>
    <property type="evidence" value="ECO:0007669"/>
    <property type="project" value="UniProtKB-SubCell"/>
</dbReference>
<proteinExistence type="predicted"/>
<evidence type="ECO:0000313" key="14">
    <source>
        <dbReference type="Proteomes" id="UP001214415"/>
    </source>
</evidence>
<dbReference type="GO" id="GO:0000785">
    <property type="term" value="C:chromatin"/>
    <property type="evidence" value="ECO:0007669"/>
    <property type="project" value="TreeGrafter"/>
</dbReference>
<keyword evidence="7" id="KW-0862">Zinc</keyword>
<feature type="domain" description="Mis18" evidence="12">
    <location>
        <begin position="123"/>
        <end position="221"/>
    </location>
</feature>
<dbReference type="GO" id="GO:0046872">
    <property type="term" value="F:metal ion binding"/>
    <property type="evidence" value="ECO:0007669"/>
    <property type="project" value="UniProtKB-KW"/>
</dbReference>
<dbReference type="GO" id="GO:0003677">
    <property type="term" value="F:DNA binding"/>
    <property type="evidence" value="ECO:0007669"/>
    <property type="project" value="InterPro"/>
</dbReference>
<evidence type="ECO:0000259" key="12">
    <source>
        <dbReference type="PROSITE" id="PS51793"/>
    </source>
</evidence>
<dbReference type="GO" id="GO:0000775">
    <property type="term" value="C:chromosome, centromeric region"/>
    <property type="evidence" value="ECO:0007669"/>
    <property type="project" value="UniProtKB-SubCell"/>
</dbReference>
<dbReference type="GO" id="GO:0051301">
    <property type="term" value="P:cell division"/>
    <property type="evidence" value="ECO:0007669"/>
    <property type="project" value="UniProtKB-KW"/>
</dbReference>
<evidence type="ECO:0000256" key="8">
    <source>
        <dbReference type="ARBA" id="ARBA00023242"/>
    </source>
</evidence>
<sequence length="276" mass="30310">MQPARAPARRGRPPLSAHAAAPYPSHAEWAQRTRDESLPATPRRAVAGPPRKRGRPPKAVALARAEAAARAPSEPVWSVTPPTFRASTPPLHDADATLVPTPPTRAEASNDTFSLAAQEAPPAMVFQCRQCLTIVGDSFAWLTAHRALSMIVLKEATDRVTVQHTQHTSEEIYGELSTFVPLTCAQCLQPLGRVYQDTPIQLDELRGAYSFHHDALVVYQLGSAAQHTAPRPAPTDRDEMEKIRTLLMVMGERLMRVEQYLHLSPSPAHDTPHTRS</sequence>
<evidence type="ECO:0000256" key="9">
    <source>
        <dbReference type="ARBA" id="ARBA00023306"/>
    </source>
</evidence>
<protein>
    <recommendedName>
        <fullName evidence="12">Mis18 domain-containing protein</fullName>
    </recommendedName>
</protein>
<keyword evidence="6" id="KW-0498">Mitosis</keyword>
<evidence type="ECO:0000256" key="10">
    <source>
        <dbReference type="ARBA" id="ARBA00023328"/>
    </source>
</evidence>
<dbReference type="InterPro" id="IPR004910">
    <property type="entry name" value="Yippee/Mis18/Cereblon"/>
</dbReference>
<evidence type="ECO:0000256" key="6">
    <source>
        <dbReference type="ARBA" id="ARBA00022776"/>
    </source>
</evidence>
<evidence type="ECO:0000256" key="4">
    <source>
        <dbReference type="ARBA" id="ARBA00022618"/>
    </source>
</evidence>
<dbReference type="GO" id="GO:0034080">
    <property type="term" value="P:CENP-A containing chromatin assembly"/>
    <property type="evidence" value="ECO:0007669"/>
    <property type="project" value="TreeGrafter"/>
</dbReference>
<keyword evidence="9" id="KW-0131">Cell cycle</keyword>
<dbReference type="AlphaFoldDB" id="A0AAF0EDL8"/>